<dbReference type="KEGG" id="mear:Mpt1_c06880"/>
<dbReference type="Pfam" id="PF02080">
    <property type="entry name" value="TrkA_C"/>
    <property type="match status" value="2"/>
</dbReference>
<dbReference type="InterPro" id="IPR050721">
    <property type="entry name" value="Trk_Ktr_HKT_K-transport"/>
</dbReference>
<evidence type="ECO:0000256" key="6">
    <source>
        <dbReference type="ARBA" id="ARBA00023065"/>
    </source>
</evidence>
<evidence type="ECO:0000256" key="4">
    <source>
        <dbReference type="ARBA" id="ARBA00022958"/>
    </source>
</evidence>
<evidence type="ECO:0000259" key="7">
    <source>
        <dbReference type="PROSITE" id="PS51201"/>
    </source>
</evidence>
<dbReference type="GO" id="GO:0005886">
    <property type="term" value="C:plasma membrane"/>
    <property type="evidence" value="ECO:0007669"/>
    <property type="project" value="InterPro"/>
</dbReference>
<evidence type="ECO:0000313" key="10">
    <source>
        <dbReference type="Proteomes" id="UP000030787"/>
    </source>
</evidence>
<feature type="domain" description="RCK N-terminal" evidence="7">
    <location>
        <begin position="1"/>
        <end position="120"/>
    </location>
</feature>
<gene>
    <name evidence="9" type="ORF">Mpt1_c06880</name>
</gene>
<dbReference type="EMBL" id="CP010070">
    <property type="protein sequence ID" value="AIZ56573.1"/>
    <property type="molecule type" value="Genomic_DNA"/>
</dbReference>
<name>A0A0A7LC46_9ARCH</name>
<feature type="domain" description="RCK C-terminal" evidence="8">
    <location>
        <begin position="361"/>
        <end position="444"/>
    </location>
</feature>
<dbReference type="Proteomes" id="UP000030787">
    <property type="component" value="Chromosome"/>
</dbReference>
<accession>A0A0A7LC46</accession>
<dbReference type="Pfam" id="PF02254">
    <property type="entry name" value="TrkA_N"/>
    <property type="match status" value="2"/>
</dbReference>
<dbReference type="HOGENOM" id="CLU_046525_0_0_2"/>
<dbReference type="InterPro" id="IPR006037">
    <property type="entry name" value="RCK_C"/>
</dbReference>
<evidence type="ECO:0000259" key="8">
    <source>
        <dbReference type="PROSITE" id="PS51202"/>
    </source>
</evidence>
<evidence type="ECO:0000256" key="5">
    <source>
        <dbReference type="ARBA" id="ARBA00023027"/>
    </source>
</evidence>
<dbReference type="InterPro" id="IPR003148">
    <property type="entry name" value="RCK_N"/>
</dbReference>
<dbReference type="PANTHER" id="PTHR43833">
    <property type="entry name" value="POTASSIUM CHANNEL PROTEIN 2-RELATED-RELATED"/>
    <property type="match status" value="1"/>
</dbReference>
<dbReference type="AlphaFoldDB" id="A0A0A7LC46"/>
<dbReference type="PANTHER" id="PTHR43833:SF5">
    <property type="entry name" value="TRK SYSTEM POTASSIUM UPTAKE PROTEIN TRKA"/>
    <property type="match status" value="1"/>
</dbReference>
<dbReference type="PROSITE" id="PS51202">
    <property type="entry name" value="RCK_C"/>
    <property type="match status" value="2"/>
</dbReference>
<evidence type="ECO:0008006" key="11">
    <source>
        <dbReference type="Google" id="ProtNLM"/>
    </source>
</evidence>
<dbReference type="GO" id="GO:0015079">
    <property type="term" value="F:potassium ion transmembrane transporter activity"/>
    <property type="evidence" value="ECO:0007669"/>
    <property type="project" value="InterPro"/>
</dbReference>
<protein>
    <recommendedName>
        <fullName evidence="11">Trk system potassium uptake protein TrkA</fullName>
    </recommendedName>
</protein>
<dbReference type="RefSeq" id="WP_048112164.1">
    <property type="nucleotide sequence ID" value="NZ_CP010070.1"/>
</dbReference>
<dbReference type="STRING" id="1577791.Mpt1_c06880"/>
<dbReference type="PRINTS" id="PR00335">
    <property type="entry name" value="KUPTAKETRKA"/>
</dbReference>
<evidence type="ECO:0000256" key="3">
    <source>
        <dbReference type="ARBA" id="ARBA00022538"/>
    </source>
</evidence>
<keyword evidence="3" id="KW-0633">Potassium transport</keyword>
<sequence>MKVVIVGAGNVGFTSAKALSKSHDVLIVEKDATMAENAKALLNASVLHEDGSNPRVIEAAIKRIDADTIISAIPDDAHNIFICLMAKRVKPTIQTVACLRDPDFTVKTSKEGLEGIDILISPELITSEKIEKLAVLENAITYDRLPGMNIDLATFRIGEGHKLVGKVVLDIDKPADCNIIAVNREGNVILNNETTEIHVGDRIRVIGSPESITLFNKLVGVEREAKEFVILGASIVGMETAKRLAQSNKKRLVKLIENNEGRSRFAARELDGVTVVCGDFIDVAVLKSEDVQRADVIIAASQVDERNLLACIAGLRFGTKKIISKYSNEEYEKIFRYTGIESIIGYHRIIYNEITKNLIFDDNAILATEGNREFFFSVVVGSRSPLLDNRLGDINLPDGVKIAAVKRGNRTIYPRMDTKFVENDRVLVFTHMANPVKLNRMFGSSKPLEL</sequence>
<organism evidence="9 10">
    <name type="scientific">Candidatus Methanoplasma termitum</name>
    <dbReference type="NCBI Taxonomy" id="1577791"/>
    <lineage>
        <taxon>Archaea</taxon>
        <taxon>Methanobacteriati</taxon>
        <taxon>Thermoplasmatota</taxon>
        <taxon>Thermoplasmata</taxon>
        <taxon>Methanomassiliicoccales</taxon>
        <taxon>Methanomassiliicoccaceae</taxon>
        <taxon>Candidatus Methanoplasma</taxon>
    </lineage>
</organism>
<feature type="domain" description="RCK N-terminal" evidence="7">
    <location>
        <begin position="225"/>
        <end position="344"/>
    </location>
</feature>
<feature type="domain" description="RCK C-terminal" evidence="8">
    <location>
        <begin position="140"/>
        <end position="221"/>
    </location>
</feature>
<dbReference type="PROSITE" id="PS51201">
    <property type="entry name" value="RCK_N"/>
    <property type="match status" value="2"/>
</dbReference>
<dbReference type="Gene3D" id="3.30.70.1450">
    <property type="entry name" value="Regulator of K+ conductance, C-terminal domain"/>
    <property type="match status" value="2"/>
</dbReference>
<comment type="function">
    <text evidence="1">Part of a potassium transport system.</text>
</comment>
<keyword evidence="5" id="KW-0520">NAD</keyword>
<keyword evidence="10" id="KW-1185">Reference proteome</keyword>
<evidence type="ECO:0000256" key="1">
    <source>
        <dbReference type="ARBA" id="ARBA00003660"/>
    </source>
</evidence>
<dbReference type="SUPFAM" id="SSF51735">
    <property type="entry name" value="NAD(P)-binding Rossmann-fold domains"/>
    <property type="match status" value="2"/>
</dbReference>
<dbReference type="InterPro" id="IPR036291">
    <property type="entry name" value="NAD(P)-bd_dom_sf"/>
</dbReference>
<reference evidence="9 10" key="1">
    <citation type="journal article" date="2014" name="Appl. Environ. Microbiol.">
        <title>Comparative Genome Analysis of 'Candidatus Methanoplasma termitum' Indicates a New Mode of Energy Metabolism in the Seventh Order of Methanogens.</title>
        <authorList>
            <person name="Lang K."/>
            <person name="Schuldes J."/>
            <person name="Klingl A."/>
            <person name="Poehlein A."/>
            <person name="Daniel R."/>
            <person name="Brune A."/>
        </authorList>
    </citation>
    <scope>NUCLEOTIDE SEQUENCE [LARGE SCALE GENOMIC DNA]</scope>
    <source>
        <strain evidence="10">Mpt1</strain>
    </source>
</reference>
<dbReference type="InterPro" id="IPR006036">
    <property type="entry name" value="K_uptake_TrkA"/>
</dbReference>
<keyword evidence="2" id="KW-0813">Transport</keyword>
<dbReference type="Gene3D" id="3.40.50.720">
    <property type="entry name" value="NAD(P)-binding Rossmann-like Domain"/>
    <property type="match status" value="2"/>
</dbReference>
<dbReference type="GeneID" id="24818354"/>
<keyword evidence="6" id="KW-0406">Ion transport</keyword>
<dbReference type="SUPFAM" id="SSF116726">
    <property type="entry name" value="TrkA C-terminal domain-like"/>
    <property type="match status" value="2"/>
</dbReference>
<proteinExistence type="predicted"/>
<dbReference type="OrthoDB" id="27588at2157"/>
<dbReference type="InterPro" id="IPR036721">
    <property type="entry name" value="RCK_C_sf"/>
</dbReference>
<evidence type="ECO:0000256" key="2">
    <source>
        <dbReference type="ARBA" id="ARBA00022448"/>
    </source>
</evidence>
<evidence type="ECO:0000313" key="9">
    <source>
        <dbReference type="EMBL" id="AIZ56573.1"/>
    </source>
</evidence>
<keyword evidence="4" id="KW-0630">Potassium</keyword>